<reference evidence="2 3" key="1">
    <citation type="submission" date="2016-10" db="EMBL/GenBank/DDBJ databases">
        <authorList>
            <person name="de Groot N.N."/>
        </authorList>
    </citation>
    <scope>NUCLEOTIDE SEQUENCE [LARGE SCALE GENOMIC DNA]</scope>
    <source>
        <strain evidence="2 3">DSM 27842</strain>
    </source>
</reference>
<evidence type="ECO:0000313" key="2">
    <source>
        <dbReference type="EMBL" id="SEP23758.1"/>
    </source>
</evidence>
<dbReference type="AlphaFoldDB" id="A0A1H8W9G4"/>
<dbReference type="Proteomes" id="UP000198893">
    <property type="component" value="Unassembled WGS sequence"/>
</dbReference>
<accession>A0A1H8W9G4</accession>
<organism evidence="2 3">
    <name type="scientific">Salinihabitans flavidus</name>
    <dbReference type="NCBI Taxonomy" id="569882"/>
    <lineage>
        <taxon>Bacteria</taxon>
        <taxon>Pseudomonadati</taxon>
        <taxon>Pseudomonadota</taxon>
        <taxon>Alphaproteobacteria</taxon>
        <taxon>Rhodobacterales</taxon>
        <taxon>Roseobacteraceae</taxon>
        <taxon>Salinihabitans</taxon>
    </lineage>
</organism>
<evidence type="ECO:0008006" key="4">
    <source>
        <dbReference type="Google" id="ProtNLM"/>
    </source>
</evidence>
<dbReference type="EMBL" id="FODS01000048">
    <property type="protein sequence ID" value="SEP23758.1"/>
    <property type="molecule type" value="Genomic_DNA"/>
</dbReference>
<dbReference type="STRING" id="569882.SAMN04490248_1487"/>
<protein>
    <recommendedName>
        <fullName evidence="4">Protein BatD</fullName>
    </recommendedName>
</protein>
<keyword evidence="3" id="KW-1185">Reference proteome</keyword>
<feature type="signal peptide" evidence="1">
    <location>
        <begin position="1"/>
        <end position="24"/>
    </location>
</feature>
<evidence type="ECO:0000256" key="1">
    <source>
        <dbReference type="SAM" id="SignalP"/>
    </source>
</evidence>
<sequence length="560" mass="61810">MFERHFAGALMALIFMALTATSVAAQQNLSVRPMRVEADVPANRTSRVVLRVNNRHATRTEPINLSVVDLTQNSDGTLRVVTDEMREEMPPESLRASSRQWVELPAERIVIPPETTQEIPVLLSVPPDARGAFASGIMIRTDAPEVPEGEEGEQTAVFAISFGFLIPLFTEIEGRPVRQDISIGNVRMEFDDGRNDQGEQEAEPTTRAFMEISNDGQTFSELRGDIVVEGRAGENWRTVTRATLPERSILPGLDLDLSADLDRRLPSGEYRLLGNLQVDGRRLPRFERVIDFEGDPEIDNVAFDTALTLSPPRLALKAVPGATRTNTIEVGNPGELPLNVKIGITTPESLQGVAMGEMRGEDISAAQWSDARPSEITLQGGQRRNIRVLSRMPREGMDYANYYADITLSGRYEDGQSAGETNSRLHIRQQQIGNAPAGILDQMGISISEQAEYIVQTRFVNTGNVDIEPQVQTELINETGNVVSRALLTGEPGQLLPLGTRSYAGVINISDIAPLDYTLRVVAAYEGVRLFDRQLPVRIDIVTEATEDEPEVREMTILDE</sequence>
<name>A0A1H8W9G4_9RHOB</name>
<gene>
    <name evidence="2" type="ORF">SAMN04490248_1487</name>
</gene>
<feature type="chain" id="PRO_5011571252" description="Protein BatD" evidence="1">
    <location>
        <begin position="25"/>
        <end position="560"/>
    </location>
</feature>
<evidence type="ECO:0000313" key="3">
    <source>
        <dbReference type="Proteomes" id="UP000198893"/>
    </source>
</evidence>
<keyword evidence="1" id="KW-0732">Signal</keyword>
<proteinExistence type="predicted"/>